<name>A0A9D7JZD6_9PROT</name>
<protein>
    <submittedName>
        <fullName evidence="2">Uncharacterized protein</fullName>
    </submittedName>
</protein>
<evidence type="ECO:0000313" key="3">
    <source>
        <dbReference type="Proteomes" id="UP000886689"/>
    </source>
</evidence>
<feature type="transmembrane region" description="Helical" evidence="1">
    <location>
        <begin position="168"/>
        <end position="188"/>
    </location>
</feature>
<keyword evidence="1" id="KW-0472">Membrane</keyword>
<sequence length="203" mass="22136">MSEKREMTAHGSERLLIVIGLAFIAVTAIPFACSEGGGCRLGIVTPWSAFNWPEKAAIALFAYAGFAMTLRGLGLRTLASLVGLGLLPLFAIMFNAVLFGLRAPACGPIIGGMRALAEIPAYPACALWPTLTALWIDAFFIGFTLEIARKEFLPASISKPLKRWTQGLLLLSLSPFIVLLALLMLPMVGSEVVKERWRRWWNS</sequence>
<feature type="transmembrane region" description="Helical" evidence="1">
    <location>
        <begin position="81"/>
        <end position="101"/>
    </location>
</feature>
<proteinExistence type="predicted"/>
<keyword evidence="1" id="KW-1133">Transmembrane helix</keyword>
<dbReference type="EMBL" id="JADJUC010000001">
    <property type="protein sequence ID" value="MBK8522961.1"/>
    <property type="molecule type" value="Genomic_DNA"/>
</dbReference>
<feature type="transmembrane region" description="Helical" evidence="1">
    <location>
        <begin position="121"/>
        <end position="147"/>
    </location>
</feature>
<dbReference type="AlphaFoldDB" id="A0A9D7JZD6"/>
<keyword evidence="1" id="KW-0812">Transmembrane</keyword>
<evidence type="ECO:0000256" key="1">
    <source>
        <dbReference type="SAM" id="Phobius"/>
    </source>
</evidence>
<accession>A0A9D7JZD6</accession>
<organism evidence="2 3">
    <name type="scientific">Candidatus Proximibacter danicus</name>
    <dbReference type="NCBI Taxonomy" id="2954365"/>
    <lineage>
        <taxon>Bacteria</taxon>
        <taxon>Pseudomonadati</taxon>
        <taxon>Pseudomonadota</taxon>
        <taxon>Betaproteobacteria</taxon>
        <taxon>Candidatus Proximibacter</taxon>
    </lineage>
</organism>
<evidence type="ECO:0000313" key="2">
    <source>
        <dbReference type="EMBL" id="MBK8522961.1"/>
    </source>
</evidence>
<dbReference type="Proteomes" id="UP000886689">
    <property type="component" value="Unassembled WGS sequence"/>
</dbReference>
<gene>
    <name evidence="2" type="ORF">IPL58_01800</name>
</gene>
<comment type="caution">
    <text evidence="2">The sequence shown here is derived from an EMBL/GenBank/DDBJ whole genome shotgun (WGS) entry which is preliminary data.</text>
</comment>
<reference evidence="2" key="1">
    <citation type="submission" date="2020-10" db="EMBL/GenBank/DDBJ databases">
        <title>Connecting structure to function with the recovery of over 1000 high-quality activated sludge metagenome-assembled genomes encoding full-length rRNA genes using long-read sequencing.</title>
        <authorList>
            <person name="Singleton C.M."/>
            <person name="Petriglieri F."/>
            <person name="Kristensen J.M."/>
            <person name="Kirkegaard R.H."/>
            <person name="Michaelsen T.Y."/>
            <person name="Andersen M.H."/>
            <person name="Karst S.M."/>
            <person name="Dueholm M.S."/>
            <person name="Nielsen P.H."/>
            <person name="Albertsen M."/>
        </authorList>
    </citation>
    <scope>NUCLEOTIDE SEQUENCE</scope>
    <source>
        <strain evidence="2">Hirt_18-Q3-R61-65_BATAC.395</strain>
    </source>
</reference>
<feature type="transmembrane region" description="Helical" evidence="1">
    <location>
        <begin position="58"/>
        <end position="74"/>
    </location>
</feature>